<reference evidence="11 12" key="1">
    <citation type="submission" date="2020-08" db="EMBL/GenBank/DDBJ databases">
        <title>Sequencing the genomes of 1000 actinobacteria strains.</title>
        <authorList>
            <person name="Klenk H.-P."/>
        </authorList>
    </citation>
    <scope>NUCLEOTIDE SEQUENCE [LARGE SCALE GENOMIC DNA]</scope>
    <source>
        <strain evidence="11 12">DSM 45823</strain>
    </source>
</reference>
<dbReference type="AlphaFoldDB" id="A0A7W3MYJ3"/>
<organism evidence="11 12">
    <name type="scientific">Thermomonospora cellulosilytica</name>
    <dbReference type="NCBI Taxonomy" id="1411118"/>
    <lineage>
        <taxon>Bacteria</taxon>
        <taxon>Bacillati</taxon>
        <taxon>Actinomycetota</taxon>
        <taxon>Actinomycetes</taxon>
        <taxon>Streptosporangiales</taxon>
        <taxon>Thermomonosporaceae</taxon>
        <taxon>Thermomonospora</taxon>
    </lineage>
</organism>
<comment type="subcellular location">
    <subcellularLocation>
        <location evidence="1">Cell membrane</location>
        <topology evidence="1">Multi-pass membrane protein</topology>
    </subcellularLocation>
</comment>
<feature type="transmembrane region" description="Helical" evidence="9">
    <location>
        <begin position="306"/>
        <end position="326"/>
    </location>
</feature>
<dbReference type="PROSITE" id="PS50109">
    <property type="entry name" value="HIS_KIN"/>
    <property type="match status" value="1"/>
</dbReference>
<dbReference type="SUPFAM" id="SSF55874">
    <property type="entry name" value="ATPase domain of HSP90 chaperone/DNA topoisomerase II/histidine kinase"/>
    <property type="match status" value="1"/>
</dbReference>
<keyword evidence="12" id="KW-1185">Reference proteome</keyword>
<comment type="caution">
    <text evidence="11">The sequence shown here is derived from an EMBL/GenBank/DDBJ whole genome shotgun (WGS) entry which is preliminary data.</text>
</comment>
<keyword evidence="6 9" id="KW-1133">Transmembrane helix</keyword>
<feature type="transmembrane region" description="Helical" evidence="9">
    <location>
        <begin position="249"/>
        <end position="267"/>
    </location>
</feature>
<feature type="transmembrane region" description="Helical" evidence="9">
    <location>
        <begin position="9"/>
        <end position="32"/>
    </location>
</feature>
<dbReference type="PANTHER" id="PTHR24421:SF37">
    <property type="entry name" value="SENSOR HISTIDINE KINASE NARS"/>
    <property type="match status" value="1"/>
</dbReference>
<dbReference type="Gene3D" id="1.20.5.1930">
    <property type="match status" value="1"/>
</dbReference>
<feature type="domain" description="Histidine kinase" evidence="10">
    <location>
        <begin position="472"/>
        <end position="669"/>
    </location>
</feature>
<feature type="transmembrane region" description="Helical" evidence="9">
    <location>
        <begin position="218"/>
        <end position="243"/>
    </location>
</feature>
<evidence type="ECO:0000313" key="12">
    <source>
        <dbReference type="Proteomes" id="UP000539313"/>
    </source>
</evidence>
<evidence type="ECO:0000259" key="10">
    <source>
        <dbReference type="PROSITE" id="PS50109"/>
    </source>
</evidence>
<dbReference type="InterPro" id="IPR050482">
    <property type="entry name" value="Sensor_HK_TwoCompSys"/>
</dbReference>
<dbReference type="InterPro" id="IPR036890">
    <property type="entry name" value="HATPase_C_sf"/>
</dbReference>
<sequence length="676" mass="72546">MAGERARLVMVRVAAVAAVAAVVAGLLLRFTIPEEYRSVQPWRPEHVMGLVYPAVGAFLLARRPRLVVAWLIWWIGLMAALHVVLQPVSRWAVVHETPGAAWLRWVAVWIYLLEFLPLITLLPLLYPDGRPPSPRWRPLLVTVYALIALNAVGMALLPVQYTVGPLRVPNPAGLDFAASLEPLVRGPLAAVTVAAAFACLFSLAVRFRSGGPVQRRQIAWLGYVLLAVAVLGFSDLVVAVPFVLWTVPVSVAVAGVPVAIAIAVLRHRLYDIDLIVNRTVVYGALAVFTGVLYFGLIGLVNWAVQGYGALAGLAGALLVGLTFQPLRHRLQRAVDRLLHVERDPYAVADRLSRTVQQARDPSAALRSALASARQALGVRGAAVEIADRDGGVRLHGDGDTDALSEEIPLRWHGATVGRLLLPAGRHDAQLAGVLARHLADVAHAVRLTADLQVSRERILTTREEERRRLRRDLHDGLGPTLAALALSLDAARLRLRTDPEAVARELVALRERMNATIDDIRRLVYGLRPPALDNLGLEGAVRALAADLPEPLVEIVVEPGPALGELPAAAEVAAYRIVAEALNNARRHAEATRVTVRMCCEHDEGAERLTLVVADDGVGLPVLPDGRVPHAGVGLGSMRERAAELGGTCTIGPRPGGGTEVIAHLPLSPAPGAPTP</sequence>
<evidence type="ECO:0000256" key="9">
    <source>
        <dbReference type="SAM" id="Phobius"/>
    </source>
</evidence>
<dbReference type="GO" id="GO:0005886">
    <property type="term" value="C:plasma membrane"/>
    <property type="evidence" value="ECO:0007669"/>
    <property type="project" value="UniProtKB-SubCell"/>
</dbReference>
<dbReference type="Pfam" id="PF02518">
    <property type="entry name" value="HATPase_c"/>
    <property type="match status" value="1"/>
</dbReference>
<dbReference type="EMBL" id="JACJII010000001">
    <property type="protein sequence ID" value="MBA9004255.1"/>
    <property type="molecule type" value="Genomic_DNA"/>
</dbReference>
<feature type="transmembrane region" description="Helical" evidence="9">
    <location>
        <begin position="138"/>
        <end position="163"/>
    </location>
</feature>
<evidence type="ECO:0000256" key="4">
    <source>
        <dbReference type="ARBA" id="ARBA00022692"/>
    </source>
</evidence>
<evidence type="ECO:0000256" key="8">
    <source>
        <dbReference type="ARBA" id="ARBA00023136"/>
    </source>
</evidence>
<feature type="transmembrane region" description="Helical" evidence="9">
    <location>
        <begin position="183"/>
        <end position="206"/>
    </location>
</feature>
<keyword evidence="3" id="KW-0808">Transferase</keyword>
<keyword evidence="7" id="KW-0902">Two-component regulatory system</keyword>
<name>A0A7W3MYJ3_9ACTN</name>
<feature type="transmembrane region" description="Helical" evidence="9">
    <location>
        <begin position="105"/>
        <end position="126"/>
    </location>
</feature>
<keyword evidence="8 9" id="KW-0472">Membrane</keyword>
<keyword evidence="4 9" id="KW-0812">Transmembrane</keyword>
<dbReference type="Proteomes" id="UP000539313">
    <property type="component" value="Unassembled WGS sequence"/>
</dbReference>
<dbReference type="InterPro" id="IPR005467">
    <property type="entry name" value="His_kinase_dom"/>
</dbReference>
<feature type="transmembrane region" description="Helical" evidence="9">
    <location>
        <begin position="68"/>
        <end position="85"/>
    </location>
</feature>
<protein>
    <submittedName>
        <fullName evidence="11">Signal transduction histidine kinase</fullName>
    </submittedName>
</protein>
<dbReference type="PANTHER" id="PTHR24421">
    <property type="entry name" value="NITRATE/NITRITE SENSOR PROTEIN NARX-RELATED"/>
    <property type="match status" value="1"/>
</dbReference>
<gene>
    <name evidence="11" type="ORF">HNR21_003137</name>
</gene>
<dbReference type="InterPro" id="IPR003594">
    <property type="entry name" value="HATPase_dom"/>
</dbReference>
<dbReference type="GO" id="GO:0046983">
    <property type="term" value="F:protein dimerization activity"/>
    <property type="evidence" value="ECO:0007669"/>
    <property type="project" value="InterPro"/>
</dbReference>
<evidence type="ECO:0000256" key="6">
    <source>
        <dbReference type="ARBA" id="ARBA00022989"/>
    </source>
</evidence>
<dbReference type="GO" id="GO:0000155">
    <property type="term" value="F:phosphorelay sensor kinase activity"/>
    <property type="evidence" value="ECO:0007669"/>
    <property type="project" value="InterPro"/>
</dbReference>
<evidence type="ECO:0000256" key="1">
    <source>
        <dbReference type="ARBA" id="ARBA00004651"/>
    </source>
</evidence>
<evidence type="ECO:0000256" key="7">
    <source>
        <dbReference type="ARBA" id="ARBA00023012"/>
    </source>
</evidence>
<dbReference type="CDD" id="cd16917">
    <property type="entry name" value="HATPase_UhpB-NarQ-NarX-like"/>
    <property type="match status" value="1"/>
</dbReference>
<evidence type="ECO:0000256" key="2">
    <source>
        <dbReference type="ARBA" id="ARBA00022475"/>
    </source>
</evidence>
<accession>A0A7W3MYJ3</accession>
<dbReference type="InterPro" id="IPR011712">
    <property type="entry name" value="Sig_transdc_His_kin_sub3_dim/P"/>
</dbReference>
<feature type="transmembrane region" description="Helical" evidence="9">
    <location>
        <begin position="279"/>
        <end position="300"/>
    </location>
</feature>
<dbReference type="Pfam" id="PF07730">
    <property type="entry name" value="HisKA_3"/>
    <property type="match status" value="1"/>
</dbReference>
<keyword evidence="5 11" id="KW-0418">Kinase</keyword>
<evidence type="ECO:0000256" key="3">
    <source>
        <dbReference type="ARBA" id="ARBA00022679"/>
    </source>
</evidence>
<proteinExistence type="predicted"/>
<evidence type="ECO:0000256" key="5">
    <source>
        <dbReference type="ARBA" id="ARBA00022777"/>
    </source>
</evidence>
<dbReference type="Gene3D" id="3.30.565.10">
    <property type="entry name" value="Histidine kinase-like ATPase, C-terminal domain"/>
    <property type="match status" value="1"/>
</dbReference>
<feature type="transmembrane region" description="Helical" evidence="9">
    <location>
        <begin position="44"/>
        <end position="61"/>
    </location>
</feature>
<evidence type="ECO:0000313" key="11">
    <source>
        <dbReference type="EMBL" id="MBA9004255.1"/>
    </source>
</evidence>
<dbReference type="SMART" id="SM00387">
    <property type="entry name" value="HATPase_c"/>
    <property type="match status" value="1"/>
</dbReference>
<keyword evidence="2" id="KW-1003">Cell membrane</keyword>